<organism evidence="1 2">
    <name type="scientific">Sphingomonas lycopersici</name>
    <dbReference type="NCBI Taxonomy" id="2951807"/>
    <lineage>
        <taxon>Bacteria</taxon>
        <taxon>Pseudomonadati</taxon>
        <taxon>Pseudomonadota</taxon>
        <taxon>Alphaproteobacteria</taxon>
        <taxon>Sphingomonadales</taxon>
        <taxon>Sphingomonadaceae</taxon>
        <taxon>Sphingomonas</taxon>
    </lineage>
</organism>
<sequence length="88" mass="9937">MPFVDGVMLDRYRFGDVDRISFEEPVPTMTGKLRINTHQQQLFGADFEELLRDPVPITQSDVFQALAAAYDVVAMPDYGRRALSDVEG</sequence>
<evidence type="ECO:0000313" key="1">
    <source>
        <dbReference type="EMBL" id="MCW6537286.1"/>
    </source>
</evidence>
<protein>
    <submittedName>
        <fullName evidence="1">Uncharacterized protein</fullName>
    </submittedName>
</protein>
<name>A0AA41ZDT6_9SPHN</name>
<comment type="caution">
    <text evidence="1">The sequence shown here is derived from an EMBL/GenBank/DDBJ whole genome shotgun (WGS) entry which is preliminary data.</text>
</comment>
<dbReference type="AlphaFoldDB" id="A0AA41ZDT6"/>
<accession>A0AA41ZDT6</accession>
<evidence type="ECO:0000313" key="2">
    <source>
        <dbReference type="Proteomes" id="UP001165565"/>
    </source>
</evidence>
<dbReference type="RefSeq" id="WP_265271234.1">
    <property type="nucleotide sequence ID" value="NZ_JANFAV010000020.1"/>
</dbReference>
<dbReference type="Proteomes" id="UP001165565">
    <property type="component" value="Unassembled WGS sequence"/>
</dbReference>
<gene>
    <name evidence="1" type="ORF">NEE01_21115</name>
</gene>
<proteinExistence type="predicted"/>
<keyword evidence="2" id="KW-1185">Reference proteome</keyword>
<dbReference type="EMBL" id="JANFAV010000020">
    <property type="protein sequence ID" value="MCW6537286.1"/>
    <property type="molecule type" value="Genomic_DNA"/>
</dbReference>
<reference evidence="1" key="1">
    <citation type="submission" date="2022-06" db="EMBL/GenBank/DDBJ databases">
        <title>Sphingomonas sp. nov. isolated from rhizosphere soil of tomato.</title>
        <authorList>
            <person name="Dong H."/>
            <person name="Gao R."/>
        </authorList>
    </citation>
    <scope>NUCLEOTIDE SEQUENCE</scope>
    <source>
        <strain evidence="1">MMSM24</strain>
    </source>
</reference>